<accession>A0A0K2T624</accession>
<dbReference type="AlphaFoldDB" id="A0A0K2T624"/>
<organism evidence="2">
    <name type="scientific">Lepeophtheirus salmonis</name>
    <name type="common">Salmon louse</name>
    <name type="synonym">Caligus salmonis</name>
    <dbReference type="NCBI Taxonomy" id="72036"/>
    <lineage>
        <taxon>Eukaryota</taxon>
        <taxon>Metazoa</taxon>
        <taxon>Ecdysozoa</taxon>
        <taxon>Arthropoda</taxon>
        <taxon>Crustacea</taxon>
        <taxon>Multicrustacea</taxon>
        <taxon>Hexanauplia</taxon>
        <taxon>Copepoda</taxon>
        <taxon>Siphonostomatoida</taxon>
        <taxon>Caligidae</taxon>
        <taxon>Lepeophtheirus</taxon>
    </lineage>
</organism>
<reference evidence="2" key="1">
    <citation type="submission" date="2014-05" db="EMBL/GenBank/DDBJ databases">
        <authorList>
            <person name="Chronopoulou M."/>
        </authorList>
    </citation>
    <scope>NUCLEOTIDE SEQUENCE</scope>
    <source>
        <tissue evidence="2">Whole organism</tissue>
    </source>
</reference>
<feature type="region of interest" description="Disordered" evidence="1">
    <location>
        <begin position="26"/>
        <end position="45"/>
    </location>
</feature>
<protein>
    <submittedName>
        <fullName evidence="2">Uncharacterized protein</fullName>
    </submittedName>
</protein>
<dbReference type="EMBL" id="HACA01003525">
    <property type="protein sequence ID" value="CDW20886.1"/>
    <property type="molecule type" value="Transcribed_RNA"/>
</dbReference>
<name>A0A0K2T624_LEPSM</name>
<proteinExistence type="predicted"/>
<evidence type="ECO:0000256" key="1">
    <source>
        <dbReference type="SAM" id="MobiDB-lite"/>
    </source>
</evidence>
<evidence type="ECO:0000313" key="2">
    <source>
        <dbReference type="EMBL" id="CDW20886.1"/>
    </source>
</evidence>
<sequence length="45" mass="5105">MRNPEFLSSCLRTTRRAMKGDFGWNVLINRDPGPPSERGQEGQKA</sequence>